<comment type="caution">
    <text evidence="1">The sequence shown here is derived from an EMBL/GenBank/DDBJ whole genome shotgun (WGS) entry which is preliminary data.</text>
</comment>
<protein>
    <submittedName>
        <fullName evidence="1">Uncharacterized protein</fullName>
    </submittedName>
</protein>
<reference evidence="1 2" key="1">
    <citation type="submission" date="2017-04" db="EMBL/GenBank/DDBJ databases">
        <authorList>
            <person name="Varghese N."/>
            <person name="Submissions S."/>
        </authorList>
    </citation>
    <scope>NUCLEOTIDE SEQUENCE [LARGE SCALE GENOMIC DNA]</scope>
    <source>
        <strain evidence="1 2">VKM Ac-1784</strain>
    </source>
</reference>
<organism evidence="1 2">
    <name type="scientific">Plantibacter elymi</name>
    <name type="common">nom. nud.</name>
    <dbReference type="NCBI Taxonomy" id="199708"/>
    <lineage>
        <taxon>Bacteria</taxon>
        <taxon>Bacillati</taxon>
        <taxon>Actinomycetota</taxon>
        <taxon>Actinomycetes</taxon>
        <taxon>Micrococcales</taxon>
        <taxon>Microbacteriaceae</taxon>
        <taxon>Plantibacter</taxon>
    </lineage>
</organism>
<gene>
    <name evidence="1" type="ORF">SAMN06295909_2316</name>
</gene>
<accession>A0ABY1RDS9</accession>
<sequence length="105" mass="11351">MPGLWEFELRWPGCTGTWWSSDDEQTLTLYPYQAQPTDVAALHAAYDALSRTLSAVCGLPEESAAAASSGPRADWLIGDRFVELAGYWKHGVIGVVAVSLGSRHG</sequence>
<evidence type="ECO:0000313" key="1">
    <source>
        <dbReference type="EMBL" id="SMQ70863.1"/>
    </source>
</evidence>
<dbReference type="Proteomes" id="UP000194464">
    <property type="component" value="Unassembled WGS sequence"/>
</dbReference>
<keyword evidence="2" id="KW-1185">Reference proteome</keyword>
<name>A0ABY1RDS9_9MICO</name>
<evidence type="ECO:0000313" key="2">
    <source>
        <dbReference type="Proteomes" id="UP000194464"/>
    </source>
</evidence>
<proteinExistence type="predicted"/>
<dbReference type="EMBL" id="FXWJ01000003">
    <property type="protein sequence ID" value="SMQ70863.1"/>
    <property type="molecule type" value="Genomic_DNA"/>
</dbReference>